<keyword evidence="4" id="KW-0732">Signal</keyword>
<dbReference type="InterPro" id="IPR000896">
    <property type="entry name" value="Hemocyanin/hexamerin_mid_dom"/>
</dbReference>
<feature type="region of interest" description="Disordered" evidence="3">
    <location>
        <begin position="656"/>
        <end position="680"/>
    </location>
</feature>
<evidence type="ECO:0000256" key="3">
    <source>
        <dbReference type="SAM" id="MobiDB-lite"/>
    </source>
</evidence>
<feature type="domain" description="Hemocyanin middle" evidence="5">
    <location>
        <begin position="164"/>
        <end position="409"/>
    </location>
</feature>
<dbReference type="Pfam" id="PF03722">
    <property type="entry name" value="Hemocyanin_N"/>
    <property type="match status" value="1"/>
</dbReference>
<name>A0ABM3LW94_BICAN</name>
<dbReference type="Pfam" id="PF00372">
    <property type="entry name" value="Hemocyanin_M"/>
    <property type="match status" value="1"/>
</dbReference>
<dbReference type="SUPFAM" id="SSF48050">
    <property type="entry name" value="Hemocyanin, N-terminal domain"/>
    <property type="match status" value="1"/>
</dbReference>
<evidence type="ECO:0000256" key="1">
    <source>
        <dbReference type="ARBA" id="ARBA00022761"/>
    </source>
</evidence>
<dbReference type="PRINTS" id="PR00187">
    <property type="entry name" value="HAEMOCYANIN"/>
</dbReference>
<protein>
    <submittedName>
        <fullName evidence="9">Arylphorin subunit alpha-like isoform X1</fullName>
    </submittedName>
</protein>
<dbReference type="InterPro" id="IPR008922">
    <property type="entry name" value="Di-copper_centre_dom_sf"/>
</dbReference>
<dbReference type="InterPro" id="IPR005204">
    <property type="entry name" value="Hemocyanin_N"/>
</dbReference>
<feature type="chain" id="PRO_5047393764" evidence="4">
    <location>
        <begin position="19"/>
        <end position="992"/>
    </location>
</feature>
<evidence type="ECO:0000259" key="5">
    <source>
        <dbReference type="Pfam" id="PF00372"/>
    </source>
</evidence>
<dbReference type="RefSeq" id="XP_052743345.1">
    <property type="nucleotide sequence ID" value="XM_052887385.1"/>
</dbReference>
<dbReference type="InterPro" id="IPR014756">
    <property type="entry name" value="Ig_E-set"/>
</dbReference>
<feature type="domain" description="Hemocyanin C-terminal" evidence="7">
    <location>
        <begin position="420"/>
        <end position="651"/>
    </location>
</feature>
<dbReference type="Gene3D" id="1.10.1280.10">
    <property type="entry name" value="Di-copper center containing domain from catechol oxidase"/>
    <property type="match status" value="1"/>
</dbReference>
<dbReference type="InterPro" id="IPR013788">
    <property type="entry name" value="Hemocyanin/hexamerin"/>
</dbReference>
<dbReference type="InterPro" id="IPR005203">
    <property type="entry name" value="Hemocyanin_C"/>
</dbReference>
<evidence type="ECO:0000259" key="7">
    <source>
        <dbReference type="Pfam" id="PF03723"/>
    </source>
</evidence>
<gene>
    <name evidence="9" type="primary">LOC112045125</name>
</gene>
<dbReference type="Gene3D" id="2.60.40.1520">
    <property type="entry name" value="Hemocyanin, C-terminal domain"/>
    <property type="match status" value="1"/>
</dbReference>
<evidence type="ECO:0000313" key="8">
    <source>
        <dbReference type="Proteomes" id="UP001652582"/>
    </source>
</evidence>
<accession>A0ABM3LW94</accession>
<comment type="similarity">
    <text evidence="2">Belongs to the hemocyanin family.</text>
</comment>
<evidence type="ECO:0000313" key="9">
    <source>
        <dbReference type="RefSeq" id="XP_052743345.1"/>
    </source>
</evidence>
<sequence>MKGVIVFLVSILCLQIKGYLIRVPTSATNTLVDTGGWVHIQKLLLPLFENVCEESTEPIIVRNNEEFKLNPSSGVYLNPDVVGNFQNLKAKGLLAKGEIFTEFNPDHMNELQVIYELLYYARDFDTFYKAACWARQNVNCGLFIDAIYLAILNRRDTEKVSLPPPYEILPNYFVRKGYIVKASSLIRGEPVLMTDCVRNEGNSYILSVNYTSDYDDTDDKLAYFHEDVGLNSYFFLTKLKTLPWLNDSQRKTYGLYLYHIMKQMMARYNLERYSNGLPEVDRIDWDDIDKSSFDPLLIYSNGNQFSQRMSGRTGDSELLTTLKNIEDNLQGVVLHMYKYLQRDGGYSKSDIMTHLMEILVTSERSYLNIAQQFINEEGLVSRYPSVLEHYMTSVRDPMFWKLKKTIIDLVDNALQVLPSYSRNELYFPGVEIQNVEVKKMMTTFDNFKFDVTSALKSEGEDTKFEVKIEQPRLNHKPFSFKISVLSHVAQKALVKIYIGPKVMPGELTENKNLFMLLDRYEVNLKIGSNILSRASNEMTSLSEDLPSLESLHKYVLDAEFGIDALPHKSIWSQIGFPSRLVLPKGTSEGLPLHVFVFIAPYTKATIGGSKTNVDLNTDAIFTPGYPLDLNIEIQQLFNLPNAMVKDIMITHKTESTSYTKPTNNYNSASNGRVWPTDDQETDVPNGPLYLSTRPEFTKKSFDYKSKSNQYGKKTDYEAKRGYYNKPSIKPEENTVQLEKDVTNIVTNNEAWPTNNNDFNSGTSSYLSSRPEFTKRTFDYKSKTNQYGKKYDYAAKRVNYDNQNKTPEDVKNHQEDEKTFKEPEKTEIVNKVYIDTDKEYDTNRNFNKDTTFHKIILDKDNEIYTKVEDEKYFKDFDKFVDVKTHKIHDKTVPDTMDVVNNIYISRDHDEVPEVNDDETIHNVFILDKHQIDDLLDINSNEIDNDDFEKVIEVKNFNVKPHGLLTMPKRKMSNIFNIIFKPLKAFDFDEKVYE</sequence>
<dbReference type="Proteomes" id="UP001652582">
    <property type="component" value="Chromosome 19"/>
</dbReference>
<evidence type="ECO:0000256" key="2">
    <source>
        <dbReference type="ARBA" id="ARBA00038082"/>
    </source>
</evidence>
<keyword evidence="1" id="KW-0758">Storage protein</keyword>
<dbReference type="Gene3D" id="1.20.1370.10">
    <property type="entry name" value="Hemocyanin, N-terminal domain"/>
    <property type="match status" value="1"/>
</dbReference>
<feature type="signal peptide" evidence="4">
    <location>
        <begin position="1"/>
        <end position="18"/>
    </location>
</feature>
<dbReference type="SUPFAM" id="SSF81296">
    <property type="entry name" value="E set domains"/>
    <property type="match status" value="1"/>
</dbReference>
<dbReference type="GeneID" id="112045125"/>
<dbReference type="InterPro" id="IPR036697">
    <property type="entry name" value="Hemocyanin_N_sf"/>
</dbReference>
<feature type="domain" description="Hemocyanin N-terminal" evidence="6">
    <location>
        <begin position="39"/>
        <end position="158"/>
    </location>
</feature>
<dbReference type="InterPro" id="IPR037020">
    <property type="entry name" value="Hemocyanin_C_sf"/>
</dbReference>
<proteinExistence type="inferred from homology"/>
<evidence type="ECO:0000256" key="4">
    <source>
        <dbReference type="SAM" id="SignalP"/>
    </source>
</evidence>
<dbReference type="PANTHER" id="PTHR11511">
    <property type="entry name" value="LARVAL STORAGE PROTEIN/PHENOLOXIDASE"/>
    <property type="match status" value="1"/>
</dbReference>
<dbReference type="PROSITE" id="PS00210">
    <property type="entry name" value="HEMOCYANIN_2"/>
    <property type="match status" value="1"/>
</dbReference>
<evidence type="ECO:0000259" key="6">
    <source>
        <dbReference type="Pfam" id="PF03722"/>
    </source>
</evidence>
<reference evidence="9" key="1">
    <citation type="submission" date="2025-08" db="UniProtKB">
        <authorList>
            <consortium name="RefSeq"/>
        </authorList>
    </citation>
    <scope>IDENTIFICATION</scope>
</reference>
<dbReference type="Pfam" id="PF03723">
    <property type="entry name" value="Hemocyanin_C"/>
    <property type="match status" value="1"/>
</dbReference>
<dbReference type="PANTHER" id="PTHR11511:SF5">
    <property type="entry name" value="FAT-BODY PROTEIN 1-RELATED"/>
    <property type="match status" value="1"/>
</dbReference>
<organism evidence="8 9">
    <name type="scientific">Bicyclus anynana</name>
    <name type="common">Squinting bush brown butterfly</name>
    <dbReference type="NCBI Taxonomy" id="110368"/>
    <lineage>
        <taxon>Eukaryota</taxon>
        <taxon>Metazoa</taxon>
        <taxon>Ecdysozoa</taxon>
        <taxon>Arthropoda</taxon>
        <taxon>Hexapoda</taxon>
        <taxon>Insecta</taxon>
        <taxon>Pterygota</taxon>
        <taxon>Neoptera</taxon>
        <taxon>Endopterygota</taxon>
        <taxon>Lepidoptera</taxon>
        <taxon>Glossata</taxon>
        <taxon>Ditrysia</taxon>
        <taxon>Papilionoidea</taxon>
        <taxon>Nymphalidae</taxon>
        <taxon>Satyrinae</taxon>
        <taxon>Satyrini</taxon>
        <taxon>Mycalesina</taxon>
        <taxon>Bicyclus</taxon>
    </lineage>
</organism>
<dbReference type="SUPFAM" id="SSF48056">
    <property type="entry name" value="Di-copper centre-containing domain"/>
    <property type="match status" value="1"/>
</dbReference>
<feature type="compositionally biased region" description="Polar residues" evidence="3">
    <location>
        <begin position="656"/>
        <end position="670"/>
    </location>
</feature>
<keyword evidence="8" id="KW-1185">Reference proteome</keyword>